<proteinExistence type="predicted"/>
<evidence type="ECO:0000313" key="3">
    <source>
        <dbReference type="EMBL" id="QQB83759.1"/>
    </source>
</evidence>
<feature type="region of interest" description="Disordered" evidence="1">
    <location>
        <begin position="48"/>
        <end position="100"/>
    </location>
</feature>
<evidence type="ECO:0008006" key="6">
    <source>
        <dbReference type="Google" id="ProtNLM"/>
    </source>
</evidence>
<gene>
    <name evidence="2" type="ORF">I6G95_05585</name>
    <name evidence="3" type="ORF">I6H48_06150</name>
</gene>
<name>A0AB37GKQ9_CORAY</name>
<accession>A0AB37GKQ9</accession>
<sequence>MTVPVDHIEKLRATATKVITGLHEMRQVFQEIEGFCLDWVDEAGALDEPHIARAEESAERPAVATPQPEPAPEPAPAPTSEPEPAPEPEPEPEHPTLEEVRGVLAALAQAGKADQVRELLRTHGADKLSDVEPRHRATLITEAKAIQ</sequence>
<dbReference type="Proteomes" id="UP000594774">
    <property type="component" value="Chromosome"/>
</dbReference>
<feature type="compositionally biased region" description="Basic and acidic residues" evidence="1">
    <location>
        <begin position="91"/>
        <end position="100"/>
    </location>
</feature>
<feature type="compositionally biased region" description="Basic and acidic residues" evidence="1">
    <location>
        <begin position="48"/>
        <end position="59"/>
    </location>
</feature>
<dbReference type="EMBL" id="CP066023">
    <property type="protein sequence ID" value="QQB83759.1"/>
    <property type="molecule type" value="Genomic_DNA"/>
</dbReference>
<dbReference type="AlphaFoldDB" id="A0AB37GKQ9"/>
<protein>
    <recommendedName>
        <fullName evidence="6">rRNA biogenesis protein rrp5</fullName>
    </recommendedName>
</protein>
<keyword evidence="5" id="KW-1185">Reference proteome</keyword>
<dbReference type="RefSeq" id="WP_197915293.1">
    <property type="nucleotide sequence ID" value="NZ_CP065628.1"/>
</dbReference>
<evidence type="ECO:0000313" key="4">
    <source>
        <dbReference type="Proteomes" id="UP000594774"/>
    </source>
</evidence>
<evidence type="ECO:0000313" key="5">
    <source>
        <dbReference type="Proteomes" id="UP000595198"/>
    </source>
</evidence>
<feature type="compositionally biased region" description="Pro residues" evidence="1">
    <location>
        <begin position="67"/>
        <end position="83"/>
    </location>
</feature>
<evidence type="ECO:0000313" key="2">
    <source>
        <dbReference type="EMBL" id="QPR31882.1"/>
    </source>
</evidence>
<reference evidence="4 5" key="1">
    <citation type="submission" date="2020-12" db="EMBL/GenBank/DDBJ databases">
        <title>FDA dAtabase for Regulatory Grade micrObial Sequences (FDA-ARGOS): Supporting development and validation of Infectious Disease Dx tests.</title>
        <authorList>
            <person name="Sproer C."/>
            <person name="Gronow S."/>
            <person name="Severitt S."/>
            <person name="Schroder I."/>
            <person name="Tallon L."/>
            <person name="Sadzewicz L."/>
            <person name="Zhao X."/>
            <person name="Boylan J."/>
            <person name="Ott S."/>
            <person name="Bowen H."/>
            <person name="Vavikolanu K."/>
            <person name="Mehta A."/>
            <person name="Aluvathingal J."/>
            <person name="Nadendla S."/>
            <person name="Lowell S."/>
            <person name="Myers T."/>
            <person name="Yan Y."/>
            <person name="Sichtig H."/>
        </authorList>
    </citation>
    <scope>NUCLEOTIDE SEQUENCE [LARGE SCALE GENOMIC DNA]</scope>
    <source>
        <strain evidence="2 4">FDAARGOS_938</strain>
        <strain evidence="3 5">FDAARGOS_991</strain>
    </source>
</reference>
<dbReference type="EMBL" id="CP065628">
    <property type="protein sequence ID" value="QPR31882.1"/>
    <property type="molecule type" value="Genomic_DNA"/>
</dbReference>
<dbReference type="Proteomes" id="UP000595198">
    <property type="component" value="Chromosome"/>
</dbReference>
<evidence type="ECO:0000256" key="1">
    <source>
        <dbReference type="SAM" id="MobiDB-lite"/>
    </source>
</evidence>
<organism evidence="2 4">
    <name type="scientific">Corynebacterium amycolatum</name>
    <dbReference type="NCBI Taxonomy" id="43765"/>
    <lineage>
        <taxon>Bacteria</taxon>
        <taxon>Bacillati</taxon>
        <taxon>Actinomycetota</taxon>
        <taxon>Actinomycetes</taxon>
        <taxon>Mycobacteriales</taxon>
        <taxon>Corynebacteriaceae</taxon>
        <taxon>Corynebacterium</taxon>
    </lineage>
</organism>